<dbReference type="Proteomes" id="UP000295357">
    <property type="component" value="Unassembled WGS sequence"/>
</dbReference>
<dbReference type="AlphaFoldDB" id="A0A4R6N7G4"/>
<comment type="similarity">
    <text evidence="1">Belongs to the LysR transcriptional regulatory family.</text>
</comment>
<evidence type="ECO:0000256" key="1">
    <source>
        <dbReference type="ARBA" id="ARBA00009437"/>
    </source>
</evidence>
<evidence type="ECO:0000313" key="7">
    <source>
        <dbReference type="Proteomes" id="UP000295357"/>
    </source>
</evidence>
<dbReference type="Pfam" id="PF03466">
    <property type="entry name" value="LysR_substrate"/>
    <property type="match status" value="1"/>
</dbReference>
<dbReference type="FunFam" id="3.40.190.290:FF:000001">
    <property type="entry name" value="Transcriptional regulator, LysR family"/>
    <property type="match status" value="1"/>
</dbReference>
<protein>
    <submittedName>
        <fullName evidence="6">DNA-binding transcriptional LysR family regulator</fullName>
    </submittedName>
</protein>
<evidence type="ECO:0000259" key="5">
    <source>
        <dbReference type="PROSITE" id="PS50931"/>
    </source>
</evidence>
<dbReference type="InterPro" id="IPR000847">
    <property type="entry name" value="LysR_HTH_N"/>
</dbReference>
<dbReference type="PANTHER" id="PTHR30537">
    <property type="entry name" value="HTH-TYPE TRANSCRIPTIONAL REGULATOR"/>
    <property type="match status" value="1"/>
</dbReference>
<dbReference type="InterPro" id="IPR036390">
    <property type="entry name" value="WH_DNA-bd_sf"/>
</dbReference>
<evidence type="ECO:0000256" key="4">
    <source>
        <dbReference type="ARBA" id="ARBA00023163"/>
    </source>
</evidence>
<feature type="domain" description="HTH lysR-type" evidence="5">
    <location>
        <begin position="4"/>
        <end position="61"/>
    </location>
</feature>
<keyword evidence="2" id="KW-0805">Transcription regulation</keyword>
<evidence type="ECO:0000256" key="3">
    <source>
        <dbReference type="ARBA" id="ARBA00023125"/>
    </source>
</evidence>
<dbReference type="GO" id="GO:0006351">
    <property type="term" value="P:DNA-templated transcription"/>
    <property type="evidence" value="ECO:0007669"/>
    <property type="project" value="TreeGrafter"/>
</dbReference>
<dbReference type="FunFam" id="1.10.10.10:FF:000001">
    <property type="entry name" value="LysR family transcriptional regulator"/>
    <property type="match status" value="1"/>
</dbReference>
<organism evidence="6 7">
    <name type="scientific">Roseateles asaccharophilus</name>
    <dbReference type="NCBI Taxonomy" id="582607"/>
    <lineage>
        <taxon>Bacteria</taxon>
        <taxon>Pseudomonadati</taxon>
        <taxon>Pseudomonadota</taxon>
        <taxon>Betaproteobacteria</taxon>
        <taxon>Burkholderiales</taxon>
        <taxon>Sphaerotilaceae</taxon>
        <taxon>Roseateles</taxon>
    </lineage>
</organism>
<comment type="caution">
    <text evidence="6">The sequence shown here is derived from an EMBL/GenBank/DDBJ whole genome shotgun (WGS) entry which is preliminary data.</text>
</comment>
<evidence type="ECO:0000313" key="6">
    <source>
        <dbReference type="EMBL" id="TDP11309.1"/>
    </source>
</evidence>
<dbReference type="CDD" id="cd08422">
    <property type="entry name" value="PBP2_CrgA_like"/>
    <property type="match status" value="1"/>
</dbReference>
<gene>
    <name evidence="6" type="ORF">DFR39_103235</name>
</gene>
<dbReference type="EMBL" id="SNXE01000003">
    <property type="protein sequence ID" value="TDP11309.1"/>
    <property type="molecule type" value="Genomic_DNA"/>
</dbReference>
<keyword evidence="4" id="KW-0804">Transcription</keyword>
<dbReference type="InterPro" id="IPR036388">
    <property type="entry name" value="WH-like_DNA-bd_sf"/>
</dbReference>
<dbReference type="OrthoDB" id="9786526at2"/>
<evidence type="ECO:0000256" key="2">
    <source>
        <dbReference type="ARBA" id="ARBA00023015"/>
    </source>
</evidence>
<name>A0A4R6N7G4_9BURK</name>
<accession>A0A4R6N7G4</accession>
<dbReference type="PROSITE" id="PS50931">
    <property type="entry name" value="HTH_LYSR"/>
    <property type="match status" value="1"/>
</dbReference>
<keyword evidence="3 6" id="KW-0238">DNA-binding</keyword>
<dbReference type="SUPFAM" id="SSF53850">
    <property type="entry name" value="Periplasmic binding protein-like II"/>
    <property type="match status" value="1"/>
</dbReference>
<dbReference type="RefSeq" id="WP_133603209.1">
    <property type="nucleotide sequence ID" value="NZ_JAUFPJ010000006.1"/>
</dbReference>
<dbReference type="InterPro" id="IPR005119">
    <property type="entry name" value="LysR_subst-bd"/>
</dbReference>
<dbReference type="Pfam" id="PF00126">
    <property type="entry name" value="HTH_1"/>
    <property type="match status" value="1"/>
</dbReference>
<dbReference type="GO" id="GO:0003700">
    <property type="term" value="F:DNA-binding transcription factor activity"/>
    <property type="evidence" value="ECO:0007669"/>
    <property type="project" value="InterPro"/>
</dbReference>
<dbReference type="InterPro" id="IPR058163">
    <property type="entry name" value="LysR-type_TF_proteobact-type"/>
</dbReference>
<reference evidence="6 7" key="1">
    <citation type="submission" date="2019-03" db="EMBL/GenBank/DDBJ databases">
        <title>Genomic Encyclopedia of Type Strains, Phase IV (KMG-IV): sequencing the most valuable type-strain genomes for metagenomic binning, comparative biology and taxonomic classification.</title>
        <authorList>
            <person name="Goeker M."/>
        </authorList>
    </citation>
    <scope>NUCLEOTIDE SEQUENCE [LARGE SCALE GENOMIC DNA]</scope>
    <source>
        <strain evidence="6 7">DSM 25082</strain>
    </source>
</reference>
<proteinExistence type="inferred from homology"/>
<keyword evidence="7" id="KW-1185">Reference proteome</keyword>
<dbReference type="Gene3D" id="3.40.190.290">
    <property type="match status" value="1"/>
</dbReference>
<dbReference type="SUPFAM" id="SSF46785">
    <property type="entry name" value="Winged helix' DNA-binding domain"/>
    <property type="match status" value="1"/>
</dbReference>
<dbReference type="Gene3D" id="1.10.10.10">
    <property type="entry name" value="Winged helix-like DNA-binding domain superfamily/Winged helix DNA-binding domain"/>
    <property type="match status" value="1"/>
</dbReference>
<dbReference type="GO" id="GO:0043565">
    <property type="term" value="F:sequence-specific DNA binding"/>
    <property type="evidence" value="ECO:0007669"/>
    <property type="project" value="TreeGrafter"/>
</dbReference>
<dbReference type="PANTHER" id="PTHR30537:SF21">
    <property type="entry name" value="HTH-TYPE TRANSCRIPTIONAL REGULATOR SINR-RELATED"/>
    <property type="match status" value="1"/>
</dbReference>
<sequence>MEIENIQELRLLVECARGGSLSAAARELQITPAAASALLKRLEARLGVRLAERSTRALRLTPAGEQLRDYAQRVLELLEEGVAQLSEGGAAPGRAGAAAAASLRGRIRVSASSDLTRRVLLPLLDEFLARHPGVELQLQVGDSLLDVVRDQVDLALRYGELADSALVARQLWSGRRLLVASPDYLRRRGWPRHPQALDGHECIRFKIGNRLERDWAFWPRAAPQGAPLVVAVQGQRSADDGGIAHQWALEGRGLTYKSELDVRDSLASGALVEVLPDWVGRPMPLHAVLPSQRFLPLRLRALVDHLAQGLAAPAVSPQPDSGRSRGTRAR</sequence>